<dbReference type="PhylomeDB" id="A0A1B0G3I1"/>
<dbReference type="AlphaFoldDB" id="A0A1B0G3I1"/>
<dbReference type="PANTHER" id="PTHR11941">
    <property type="entry name" value="ENOYL-COA HYDRATASE-RELATED"/>
    <property type="match status" value="1"/>
</dbReference>
<evidence type="ECO:0000313" key="2">
    <source>
        <dbReference type="EnsemblMetazoa" id="GMOY007880-PA"/>
    </source>
</evidence>
<accession>A0A1B0G3I1</accession>
<dbReference type="VEuPathDB" id="VectorBase:GMOY007880"/>
<dbReference type="InterPro" id="IPR001753">
    <property type="entry name" value="Enoyl-CoA_hydra/iso"/>
</dbReference>
<dbReference type="GO" id="GO:0006635">
    <property type="term" value="P:fatty acid beta-oxidation"/>
    <property type="evidence" value="ECO:0007669"/>
    <property type="project" value="TreeGrafter"/>
</dbReference>
<comment type="similarity">
    <text evidence="1">Belongs to the enoyl-CoA hydratase/isomerase family.</text>
</comment>
<protein>
    <submittedName>
        <fullName evidence="2">Uncharacterized protein</fullName>
    </submittedName>
</protein>
<dbReference type="EMBL" id="CCAG010007649">
    <property type="status" value="NOT_ANNOTATED_CDS"/>
    <property type="molecule type" value="Genomic_DNA"/>
</dbReference>
<dbReference type="InterPro" id="IPR029045">
    <property type="entry name" value="ClpP/crotonase-like_dom_sf"/>
</dbReference>
<dbReference type="Gene3D" id="3.90.226.10">
    <property type="entry name" value="2-enoyl-CoA Hydratase, Chain A, domain 1"/>
    <property type="match status" value="1"/>
</dbReference>
<dbReference type="Proteomes" id="UP000092444">
    <property type="component" value="Unassembled WGS sequence"/>
</dbReference>
<name>A0A1B0G3I1_GLOMM</name>
<dbReference type="CDD" id="cd06558">
    <property type="entry name" value="crotonase-like"/>
    <property type="match status" value="1"/>
</dbReference>
<dbReference type="STRING" id="37546.A0A1B0G3I1"/>
<sequence length="116" mass="13189">MFFYELRCSLFAMRFINFRRSYSVLSEGKEILVERLAGNQSGITVLGLNRSEAKNAFSRDLVDTFSDILVDLKTDNSSRVVVLRNLTPGVFCAGADLKERQEREISTRSTFLKLAK</sequence>
<organism evidence="2 3">
    <name type="scientific">Glossina morsitans morsitans</name>
    <name type="common">Savannah tsetse fly</name>
    <dbReference type="NCBI Taxonomy" id="37546"/>
    <lineage>
        <taxon>Eukaryota</taxon>
        <taxon>Metazoa</taxon>
        <taxon>Ecdysozoa</taxon>
        <taxon>Arthropoda</taxon>
        <taxon>Hexapoda</taxon>
        <taxon>Insecta</taxon>
        <taxon>Pterygota</taxon>
        <taxon>Neoptera</taxon>
        <taxon>Endopterygota</taxon>
        <taxon>Diptera</taxon>
        <taxon>Brachycera</taxon>
        <taxon>Muscomorpha</taxon>
        <taxon>Hippoboscoidea</taxon>
        <taxon>Glossinidae</taxon>
        <taxon>Glossina</taxon>
    </lineage>
</organism>
<reference evidence="2" key="1">
    <citation type="submission" date="2020-05" db="UniProtKB">
        <authorList>
            <consortium name="EnsemblMetazoa"/>
        </authorList>
    </citation>
    <scope>IDENTIFICATION</scope>
    <source>
        <strain evidence="2">Yale</strain>
    </source>
</reference>
<dbReference type="GO" id="GO:0005739">
    <property type="term" value="C:mitochondrion"/>
    <property type="evidence" value="ECO:0007669"/>
    <property type="project" value="TreeGrafter"/>
</dbReference>
<dbReference type="EnsemblMetazoa" id="GMOY007880-RA">
    <property type="protein sequence ID" value="GMOY007880-PA"/>
    <property type="gene ID" value="GMOY007880"/>
</dbReference>
<dbReference type="SUPFAM" id="SSF52096">
    <property type="entry name" value="ClpP/crotonase"/>
    <property type="match status" value="1"/>
</dbReference>
<keyword evidence="3" id="KW-1185">Reference proteome</keyword>
<evidence type="ECO:0000313" key="3">
    <source>
        <dbReference type="Proteomes" id="UP000092444"/>
    </source>
</evidence>
<proteinExistence type="inferred from homology"/>
<dbReference type="Pfam" id="PF00378">
    <property type="entry name" value="ECH_1"/>
    <property type="match status" value="1"/>
</dbReference>
<evidence type="ECO:0000256" key="1">
    <source>
        <dbReference type="ARBA" id="ARBA00005254"/>
    </source>
</evidence>
<dbReference type="PANTHER" id="PTHR11941:SF171">
    <property type="entry name" value="SD19268P"/>
    <property type="match status" value="1"/>
</dbReference>